<organism evidence="3 4">
    <name type="scientific">Eiseniibacteriota bacterium</name>
    <dbReference type="NCBI Taxonomy" id="2212470"/>
    <lineage>
        <taxon>Bacteria</taxon>
        <taxon>Candidatus Eiseniibacteriota</taxon>
    </lineage>
</organism>
<dbReference type="InterPro" id="IPR036691">
    <property type="entry name" value="Endo/exonu/phosph_ase_sf"/>
</dbReference>
<protein>
    <recommendedName>
        <fullName evidence="2">Endonuclease/exonuclease/phosphatase domain-containing protein</fullName>
    </recommendedName>
</protein>
<evidence type="ECO:0000259" key="2">
    <source>
        <dbReference type="Pfam" id="PF03372"/>
    </source>
</evidence>
<dbReference type="PANTHER" id="PTHR14859:SF1">
    <property type="entry name" value="PGAP2-INTERACTING PROTEIN"/>
    <property type="match status" value="1"/>
</dbReference>
<dbReference type="SUPFAM" id="SSF56219">
    <property type="entry name" value="DNase I-like"/>
    <property type="match status" value="1"/>
</dbReference>
<feature type="non-terminal residue" evidence="3">
    <location>
        <position position="1"/>
    </location>
</feature>
<dbReference type="GO" id="GO:0016020">
    <property type="term" value="C:membrane"/>
    <property type="evidence" value="ECO:0007669"/>
    <property type="project" value="GOC"/>
</dbReference>
<dbReference type="AlphaFoldDB" id="A0A538U2I2"/>
<evidence type="ECO:0000313" key="4">
    <source>
        <dbReference type="Proteomes" id="UP000319836"/>
    </source>
</evidence>
<dbReference type="InterPro" id="IPR005135">
    <property type="entry name" value="Endo/exonuclease/phosphatase"/>
</dbReference>
<dbReference type="Gene3D" id="3.60.10.10">
    <property type="entry name" value="Endonuclease/exonuclease/phosphatase"/>
    <property type="match status" value="1"/>
</dbReference>
<comment type="caution">
    <text evidence="3">The sequence shown here is derived from an EMBL/GenBank/DDBJ whole genome shotgun (WGS) entry which is preliminary data.</text>
</comment>
<gene>
    <name evidence="3" type="ORF">E6K80_09640</name>
</gene>
<feature type="region of interest" description="Disordered" evidence="1">
    <location>
        <begin position="1"/>
        <end position="21"/>
    </location>
</feature>
<dbReference type="InterPro" id="IPR051916">
    <property type="entry name" value="GPI-anchor_lipid_remodeler"/>
</dbReference>
<name>A0A538U2I2_UNCEI</name>
<sequence length="338" mass="38116">ARVLGTPHHHEPPTPPGPPSAEDRVLAVHWNIEHGNWYEQVEAALRDHPLLQAADLVLLNEVDLGCARAANRDVAADLVRALGLHGCWVPVALETTVGRDDDAKMAAGRRNEEGLFGVAVLSRWPIRAVRIVELPSPEHVQFDLERMFGRHVGLVVEIQRPGTPFVAVSVHLEVHRTRRYRALQMQTLLTTLRTERRPIVLAGDFNSHTFDRGRWWDVLVNAGIMLTWSHRALLSRLLHPDRGPAQEPLFDGLREADFEWNRFNDGRPTLRVRFERLDEARAIQNLLGPLARWAESRSRLRLDWFAARGWQDGRGATVAGLDGPGKASDHAPIVAEFR</sequence>
<evidence type="ECO:0000313" key="3">
    <source>
        <dbReference type="EMBL" id="TMQ70088.1"/>
    </source>
</evidence>
<reference evidence="3 4" key="1">
    <citation type="journal article" date="2019" name="Nat. Microbiol.">
        <title>Mediterranean grassland soil C-N compound turnover is dependent on rainfall and depth, and is mediated by genomically divergent microorganisms.</title>
        <authorList>
            <person name="Diamond S."/>
            <person name="Andeer P.F."/>
            <person name="Li Z."/>
            <person name="Crits-Christoph A."/>
            <person name="Burstein D."/>
            <person name="Anantharaman K."/>
            <person name="Lane K.R."/>
            <person name="Thomas B.C."/>
            <person name="Pan C."/>
            <person name="Northen T.R."/>
            <person name="Banfield J.F."/>
        </authorList>
    </citation>
    <scope>NUCLEOTIDE SEQUENCE [LARGE SCALE GENOMIC DNA]</scope>
    <source>
        <strain evidence="3">WS_10</strain>
    </source>
</reference>
<dbReference type="EMBL" id="VBPA01000235">
    <property type="protein sequence ID" value="TMQ70088.1"/>
    <property type="molecule type" value="Genomic_DNA"/>
</dbReference>
<accession>A0A538U2I2</accession>
<proteinExistence type="predicted"/>
<dbReference type="Proteomes" id="UP000319836">
    <property type="component" value="Unassembled WGS sequence"/>
</dbReference>
<dbReference type="Pfam" id="PF03372">
    <property type="entry name" value="Exo_endo_phos"/>
    <property type="match status" value="1"/>
</dbReference>
<dbReference type="PANTHER" id="PTHR14859">
    <property type="entry name" value="CALCOFLUOR WHITE HYPERSENSITIVE PROTEIN PRECURSOR"/>
    <property type="match status" value="1"/>
</dbReference>
<dbReference type="GO" id="GO:0003824">
    <property type="term" value="F:catalytic activity"/>
    <property type="evidence" value="ECO:0007669"/>
    <property type="project" value="InterPro"/>
</dbReference>
<feature type="domain" description="Endonuclease/exonuclease/phosphatase" evidence="2">
    <location>
        <begin position="29"/>
        <end position="216"/>
    </location>
</feature>
<dbReference type="GO" id="GO:0006506">
    <property type="term" value="P:GPI anchor biosynthetic process"/>
    <property type="evidence" value="ECO:0007669"/>
    <property type="project" value="TreeGrafter"/>
</dbReference>
<evidence type="ECO:0000256" key="1">
    <source>
        <dbReference type="SAM" id="MobiDB-lite"/>
    </source>
</evidence>